<dbReference type="OrthoDB" id="28088at2157"/>
<dbReference type="Pfam" id="PF07788">
    <property type="entry name" value="PDDEXK_10"/>
    <property type="match status" value="1"/>
</dbReference>
<gene>
    <name evidence="2" type="ordered locus">Vdis_1049</name>
</gene>
<protein>
    <recommendedName>
        <fullName evidence="4">DUF3782 domain-containing protein</fullName>
    </recommendedName>
</protein>
<dbReference type="InterPro" id="IPR024271">
    <property type="entry name" value="DUF3782"/>
</dbReference>
<dbReference type="Pfam" id="PF12644">
    <property type="entry name" value="DUF3782"/>
    <property type="match status" value="1"/>
</dbReference>
<dbReference type="RefSeq" id="WP_013336163.1">
    <property type="nucleotide sequence ID" value="NC_014537.1"/>
</dbReference>
<dbReference type="HOGENOM" id="CLU_064028_1_0_2"/>
<dbReference type="eggNOG" id="arCOG01422">
    <property type="taxonomic scope" value="Archaea"/>
</dbReference>
<dbReference type="AlphaFoldDB" id="E1QQ66"/>
<evidence type="ECO:0000313" key="2">
    <source>
        <dbReference type="EMBL" id="ADN50438.1"/>
    </source>
</evidence>
<dbReference type="KEGG" id="vdi:Vdis_1049"/>
<feature type="coiled-coil region" evidence="1">
    <location>
        <begin position="48"/>
        <end position="112"/>
    </location>
</feature>
<evidence type="ECO:0008006" key="4">
    <source>
        <dbReference type="Google" id="ProtNLM"/>
    </source>
</evidence>
<evidence type="ECO:0000256" key="1">
    <source>
        <dbReference type="SAM" id="Coils"/>
    </source>
</evidence>
<keyword evidence="1" id="KW-0175">Coiled coil</keyword>
<organism evidence="2 3">
    <name type="scientific">Vulcanisaeta distributa (strain DSM 14429 / JCM 11212 / NBRC 100878 / IC-017)</name>
    <dbReference type="NCBI Taxonomy" id="572478"/>
    <lineage>
        <taxon>Archaea</taxon>
        <taxon>Thermoproteota</taxon>
        <taxon>Thermoprotei</taxon>
        <taxon>Thermoproteales</taxon>
        <taxon>Thermoproteaceae</taxon>
        <taxon>Vulcanisaeta</taxon>
    </lineage>
</organism>
<name>E1QQ66_VULDI</name>
<dbReference type="EMBL" id="CP002100">
    <property type="protein sequence ID" value="ADN50438.1"/>
    <property type="molecule type" value="Genomic_DNA"/>
</dbReference>
<dbReference type="PANTHER" id="PTHR34314">
    <property type="entry name" value="CRENARCHAEAL PROTEIN, PUTATIVE-RELATED"/>
    <property type="match status" value="1"/>
</dbReference>
<proteinExistence type="predicted"/>
<dbReference type="GeneID" id="9751980"/>
<evidence type="ECO:0000313" key="3">
    <source>
        <dbReference type="Proteomes" id="UP000006681"/>
    </source>
</evidence>
<accession>E1QQ66</accession>
<dbReference type="SUPFAM" id="SSF52980">
    <property type="entry name" value="Restriction endonuclease-like"/>
    <property type="match status" value="1"/>
</dbReference>
<reference evidence="3" key="2">
    <citation type="journal article" date="2010" name="Stand. Genomic Sci.">
        <title>Complete genome sequence of Vulcanisaeta distributa type strain (IC-017T).</title>
        <authorList>
            <person name="Mavromatis K."/>
            <person name="Sikorski J."/>
            <person name="Pabst E."/>
            <person name="Teshima H."/>
            <person name="Lapidus A."/>
            <person name="Lucas S."/>
            <person name="Nolan M."/>
            <person name="Glavina Del Rio T."/>
            <person name="Cheng J."/>
            <person name="Bruce D."/>
            <person name="Goodwin L."/>
            <person name="Pitluck S."/>
            <person name="Liolios K."/>
            <person name="Ivanova N."/>
            <person name="Mikhailova N."/>
            <person name="Pati A."/>
            <person name="Chen A."/>
            <person name="Palaniappan K."/>
            <person name="Land M."/>
            <person name="Hauser L."/>
            <person name="Chang Y."/>
            <person name="Jeffries C."/>
            <person name="Rohde M."/>
            <person name="Spring S."/>
            <person name="Goker M."/>
            <person name="Wirth R."/>
            <person name="Woyke T."/>
            <person name="Bristow J."/>
            <person name="Eisen J."/>
            <person name="Markowitz V."/>
            <person name="Hugenholtz P."/>
            <person name="Klenk H."/>
            <person name="Kyrpides N."/>
        </authorList>
    </citation>
    <scope>NUCLEOTIDE SEQUENCE [LARGE SCALE GENOMIC DNA]</scope>
    <source>
        <strain evidence="3">DSM 14429 / JCM 11212 / NBRC 100878 / IC-017</strain>
    </source>
</reference>
<dbReference type="InterPro" id="IPR011335">
    <property type="entry name" value="Restrct_endonuc-II-like"/>
</dbReference>
<reference evidence="2 3" key="1">
    <citation type="journal article" date="2010" name="Stand. Genomic Sci.">
        <title>Complete genome sequence of Vulcanisaeta distributa type strain (IC-017).</title>
        <authorList>
            <person name="Mavromatis K."/>
            <person name="Sikorski J."/>
            <person name="Pabst E."/>
            <person name="Teshima H."/>
            <person name="Lapidus A."/>
            <person name="Lucas S."/>
            <person name="Nolan M."/>
            <person name="Glavina Del Rio T."/>
            <person name="Cheng J.F."/>
            <person name="Bruce D."/>
            <person name="Goodwin L."/>
            <person name="Pitluck S."/>
            <person name="Liolios K."/>
            <person name="Ivanova N."/>
            <person name="Mikhailova N."/>
            <person name="Pati A."/>
            <person name="Chen A."/>
            <person name="Palaniappan K."/>
            <person name="Land M."/>
            <person name="Hauser L."/>
            <person name="Chang Y.J."/>
            <person name="Jeffries C.D."/>
            <person name="Rohde M."/>
            <person name="Spring S."/>
            <person name="Goker M."/>
            <person name="Wirth R."/>
            <person name="Woyke T."/>
            <person name="Bristow J."/>
            <person name="Eisen J.A."/>
            <person name="Markowitz V."/>
            <person name="Hugenholtz P."/>
            <person name="Klenk H.P."/>
            <person name="Kyrpides N.C."/>
        </authorList>
    </citation>
    <scope>NUCLEOTIDE SEQUENCE [LARGE SCALE GENOMIC DNA]</scope>
    <source>
        <strain evidence="3">DSM 14429 / JCM 11212 / NBRC 100878 / IC-017</strain>
    </source>
</reference>
<dbReference type="Proteomes" id="UP000006681">
    <property type="component" value="Chromosome"/>
</dbReference>
<keyword evidence="3" id="KW-1185">Reference proteome</keyword>
<dbReference type="PANTHER" id="PTHR34314:SF7">
    <property type="entry name" value="DUF3782 DOMAIN-CONTAINING PROTEIN"/>
    <property type="match status" value="1"/>
</dbReference>
<sequence>MSLAEEIKKVLMENPGILVEVLVSKPEIIYQALAKLMPWQNLATKQDIEELRKYVDDKFEELRKEMQEMKNTMSTKEEVRELRHEVEDVRNRMATKEETQELRKEIQMIKDTMATKNDAEELRKHVDTQIKFISVKLDALGARWGVVNEDAFRDGVREILKDAGYTVEKWLYYDADGYVYGYPSEIELDVIVKDKIIMVVEISSAIRRSDLIIIRRKAELYMRVTGKAVDRVLVVTPYISDRNPDYVRVMAERMGIKVITPEGMVGQGQ</sequence>
<dbReference type="InterPro" id="IPR012431">
    <property type="entry name" value="PDDEXK_10"/>
</dbReference>
<dbReference type="STRING" id="572478.Vdis_1049"/>